<comment type="caution">
    <text evidence="2">The sequence shown here is derived from an EMBL/GenBank/DDBJ whole genome shotgun (WGS) entry which is preliminary data.</text>
</comment>
<protein>
    <submittedName>
        <fullName evidence="2">Uncharacterized protein</fullName>
    </submittedName>
</protein>
<feature type="region of interest" description="Disordered" evidence="1">
    <location>
        <begin position="67"/>
        <end position="116"/>
    </location>
</feature>
<feature type="compositionally biased region" description="Polar residues" evidence="1">
    <location>
        <begin position="173"/>
        <end position="192"/>
    </location>
</feature>
<sequence>MSDLTTRRTRASNANAHPGHVILNTTRKRRTKVEIAADNKRIQEQLEAKEADALEGIQRLANIQAEMEQTQSRKATKKPTAVRPRPIPVKKKLASQMEDEVAVTSPDSRVADASDQVEGKFTQDKLTMDMDIDISMSVDEVENVPKARQRIIKPSLKDAVNAARLKMIRGAQDNDQVTTASKATTSGSQQCPPQKPAARPVPDSVLDTEDTLVGGFGDADGDGSHEYLENGFQGAKKGRMQAKITDSIEEVSTTASQPKKAHALPKVAAHQDEIAPLPSSQIRWLQAQ</sequence>
<feature type="non-terminal residue" evidence="2">
    <location>
        <position position="288"/>
    </location>
</feature>
<evidence type="ECO:0000256" key="1">
    <source>
        <dbReference type="SAM" id="MobiDB-lite"/>
    </source>
</evidence>
<reference evidence="2 3" key="1">
    <citation type="submission" date="2016-03" db="EMBL/GenBank/DDBJ databases">
        <title>Comparative genomics of the ectomycorrhizal sister species Rhizopogon vinicolor and Rhizopogon vesiculosus (Basidiomycota: Boletales) reveals a divergence of the mating type B locus.</title>
        <authorList>
            <person name="Mujic A.B."/>
            <person name="Kuo A."/>
            <person name="Tritt A."/>
            <person name="Lipzen A."/>
            <person name="Chen C."/>
            <person name="Johnson J."/>
            <person name="Sharma A."/>
            <person name="Barry K."/>
            <person name="Grigoriev I.V."/>
            <person name="Spatafora J.W."/>
        </authorList>
    </citation>
    <scope>NUCLEOTIDE SEQUENCE [LARGE SCALE GENOMIC DNA]</scope>
    <source>
        <strain evidence="2 3">AM-OR11-056</strain>
    </source>
</reference>
<keyword evidence="3" id="KW-1185">Reference proteome</keyword>
<feature type="region of interest" description="Disordered" evidence="1">
    <location>
        <begin position="168"/>
        <end position="207"/>
    </location>
</feature>
<dbReference type="EMBL" id="LVVM01005067">
    <property type="protein sequence ID" value="OJA11451.1"/>
    <property type="molecule type" value="Genomic_DNA"/>
</dbReference>
<name>A0A1J8PUK6_9AGAM</name>
<dbReference type="AlphaFoldDB" id="A0A1J8PUK6"/>
<accession>A0A1J8PUK6</accession>
<proteinExistence type="predicted"/>
<dbReference type="OrthoDB" id="2692933at2759"/>
<evidence type="ECO:0000313" key="2">
    <source>
        <dbReference type="EMBL" id="OJA11451.1"/>
    </source>
</evidence>
<dbReference type="Proteomes" id="UP000183567">
    <property type="component" value="Unassembled WGS sequence"/>
</dbReference>
<evidence type="ECO:0000313" key="3">
    <source>
        <dbReference type="Proteomes" id="UP000183567"/>
    </source>
</evidence>
<feature type="region of interest" description="Disordered" evidence="1">
    <location>
        <begin position="1"/>
        <end position="28"/>
    </location>
</feature>
<gene>
    <name evidence="2" type="ORF">AZE42_12041</name>
</gene>
<organism evidence="2 3">
    <name type="scientific">Rhizopogon vesiculosus</name>
    <dbReference type="NCBI Taxonomy" id="180088"/>
    <lineage>
        <taxon>Eukaryota</taxon>
        <taxon>Fungi</taxon>
        <taxon>Dikarya</taxon>
        <taxon>Basidiomycota</taxon>
        <taxon>Agaricomycotina</taxon>
        <taxon>Agaricomycetes</taxon>
        <taxon>Agaricomycetidae</taxon>
        <taxon>Boletales</taxon>
        <taxon>Suillineae</taxon>
        <taxon>Rhizopogonaceae</taxon>
        <taxon>Rhizopogon</taxon>
    </lineage>
</organism>